<gene>
    <name evidence="1" type="ORF">NZH93_23515</name>
</gene>
<comment type="caution">
    <text evidence="1">The sequence shown here is derived from an EMBL/GenBank/DDBJ whole genome shotgun (WGS) entry which is preliminary data.</text>
</comment>
<sequence length="65" mass="7013">MVTVGTPVPRRRQEQARALCLNSLVRELHGFGVDAGAVRAAKQGRADLLDVLAECVHEVDVVTDC</sequence>
<accession>A0A9X2VPL9</accession>
<evidence type="ECO:0000313" key="1">
    <source>
        <dbReference type="EMBL" id="MCS7479842.1"/>
    </source>
</evidence>
<evidence type="ECO:0000313" key="2">
    <source>
        <dbReference type="Proteomes" id="UP001141259"/>
    </source>
</evidence>
<dbReference type="Proteomes" id="UP001141259">
    <property type="component" value="Unassembled WGS sequence"/>
</dbReference>
<protein>
    <submittedName>
        <fullName evidence="1">Uncharacterized protein</fullName>
    </submittedName>
</protein>
<name>A0A9X2VPL9_9PSEU</name>
<organism evidence="1 2">
    <name type="scientific">Umezawaea endophytica</name>
    <dbReference type="NCBI Taxonomy" id="1654476"/>
    <lineage>
        <taxon>Bacteria</taxon>
        <taxon>Bacillati</taxon>
        <taxon>Actinomycetota</taxon>
        <taxon>Actinomycetes</taxon>
        <taxon>Pseudonocardiales</taxon>
        <taxon>Pseudonocardiaceae</taxon>
        <taxon>Umezawaea</taxon>
    </lineage>
</organism>
<proteinExistence type="predicted"/>
<dbReference type="RefSeq" id="WP_259625340.1">
    <property type="nucleotide sequence ID" value="NZ_JANYMP010000011.1"/>
</dbReference>
<dbReference type="EMBL" id="JANYMP010000011">
    <property type="protein sequence ID" value="MCS7479842.1"/>
    <property type="molecule type" value="Genomic_DNA"/>
</dbReference>
<reference evidence="1" key="1">
    <citation type="submission" date="2022-08" db="EMBL/GenBank/DDBJ databases">
        <authorList>
            <person name="Tistechok S."/>
            <person name="Samborskyy M."/>
            <person name="Roman I."/>
        </authorList>
    </citation>
    <scope>NUCLEOTIDE SEQUENCE</scope>
    <source>
        <strain evidence="1">DSM 103496</strain>
    </source>
</reference>
<dbReference type="AlphaFoldDB" id="A0A9X2VPL9"/>
<keyword evidence="2" id="KW-1185">Reference proteome</keyword>